<evidence type="ECO:0008006" key="4">
    <source>
        <dbReference type="Google" id="ProtNLM"/>
    </source>
</evidence>
<evidence type="ECO:0000256" key="1">
    <source>
        <dbReference type="SAM" id="MobiDB-lite"/>
    </source>
</evidence>
<dbReference type="RefSeq" id="WP_379745431.1">
    <property type="nucleotide sequence ID" value="NZ_JBHSVN010000001.1"/>
</dbReference>
<protein>
    <recommendedName>
        <fullName evidence="4">Small CPxCG-related zinc finger protein</fullName>
    </recommendedName>
</protein>
<organism evidence="2 3">
    <name type="scientific">Halopenitus salinus</name>
    <dbReference type="NCBI Taxonomy" id="1198295"/>
    <lineage>
        <taxon>Archaea</taxon>
        <taxon>Methanobacteriati</taxon>
        <taxon>Methanobacteriota</taxon>
        <taxon>Stenosarchaea group</taxon>
        <taxon>Halobacteria</taxon>
        <taxon>Halobacteriales</taxon>
        <taxon>Haloferacaceae</taxon>
        <taxon>Halopenitus</taxon>
    </lineage>
</organism>
<dbReference type="Proteomes" id="UP001596296">
    <property type="component" value="Unassembled WGS sequence"/>
</dbReference>
<feature type="region of interest" description="Disordered" evidence="1">
    <location>
        <begin position="1"/>
        <end position="24"/>
    </location>
</feature>
<proteinExistence type="predicted"/>
<reference evidence="2 3" key="1">
    <citation type="journal article" date="2019" name="Int. J. Syst. Evol. Microbiol.">
        <title>The Global Catalogue of Microorganisms (GCM) 10K type strain sequencing project: providing services to taxonomists for standard genome sequencing and annotation.</title>
        <authorList>
            <consortium name="The Broad Institute Genomics Platform"/>
            <consortium name="The Broad Institute Genome Sequencing Center for Infectious Disease"/>
            <person name="Wu L."/>
            <person name="Ma J."/>
        </authorList>
    </citation>
    <scope>NUCLEOTIDE SEQUENCE [LARGE SCALE GENOMIC DNA]</scope>
    <source>
        <strain evidence="2 3">SKJ47</strain>
    </source>
</reference>
<sequence length="50" mass="5396">MQPAPGADDERSEAAEANRDDSKTCSECGATLEWTLDVDGVQHLECPNCE</sequence>
<name>A0ABD5V2Z0_9EURY</name>
<dbReference type="AlphaFoldDB" id="A0ABD5V2Z0"/>
<comment type="caution">
    <text evidence="2">The sequence shown here is derived from an EMBL/GenBank/DDBJ whole genome shotgun (WGS) entry which is preliminary data.</text>
</comment>
<feature type="compositionally biased region" description="Basic and acidic residues" evidence="1">
    <location>
        <begin position="8"/>
        <end position="24"/>
    </location>
</feature>
<accession>A0ABD5V2Z0</accession>
<gene>
    <name evidence="2" type="ORF">ACFQE9_13080</name>
</gene>
<evidence type="ECO:0000313" key="2">
    <source>
        <dbReference type="EMBL" id="MFC6893531.1"/>
    </source>
</evidence>
<keyword evidence="3" id="KW-1185">Reference proteome</keyword>
<evidence type="ECO:0000313" key="3">
    <source>
        <dbReference type="Proteomes" id="UP001596296"/>
    </source>
</evidence>
<dbReference type="EMBL" id="JBHSXL010000009">
    <property type="protein sequence ID" value="MFC6893531.1"/>
    <property type="molecule type" value="Genomic_DNA"/>
</dbReference>